<dbReference type="EMBL" id="PDNU01000079">
    <property type="protein sequence ID" value="PHK92979.1"/>
    <property type="molecule type" value="Genomic_DNA"/>
</dbReference>
<gene>
    <name evidence="1" type="ORF">CR162_21040</name>
</gene>
<sequence>MGSVHQLLLEFGREKALEADIDRTVVDTAAAYLACEDADTGYLYSGWALAALPHKRLADDALWQVKNDRVTLIVQPGVRVVEDGPPMHVGVPYGSRARLILLYLQSEALRTSSREIELGRSLHAWLRRLSIPIGGKSMRDVRDQADRISRCRMSFQIMHGGRAGLVNQLILDTAMFVDDGDKKGSMFIETATLSQTFYDQLKKHPVPIEESAVRQLANNSMALDVYCWLAYRLHALSGPTPVSWRALYAQFGQGYGRIDNFRRKFRETLSLALAVYPDAQIDEEERGLLLKPSHPPVAGRNGRLTLVASRSLPKC</sequence>
<evidence type="ECO:0000313" key="2">
    <source>
        <dbReference type="Proteomes" id="UP000223527"/>
    </source>
</evidence>
<dbReference type="RefSeq" id="WP_099097444.1">
    <property type="nucleotide sequence ID" value="NZ_PDNU01000079.1"/>
</dbReference>
<name>A0A2C7A4T4_9PROT</name>
<protein>
    <submittedName>
        <fullName evidence="1">Plasmid replication initiator</fullName>
    </submittedName>
</protein>
<keyword evidence="2" id="KW-1185">Reference proteome</keyword>
<proteinExistence type="predicted"/>
<dbReference type="OrthoDB" id="932750at2"/>
<dbReference type="Pfam" id="PF04796">
    <property type="entry name" value="RepA_C"/>
    <property type="match status" value="1"/>
</dbReference>
<evidence type="ECO:0000313" key="1">
    <source>
        <dbReference type="EMBL" id="PHK92979.1"/>
    </source>
</evidence>
<accession>A0A2C7A4T4</accession>
<dbReference type="AlphaFoldDB" id="A0A2C7A4T4"/>
<dbReference type="Proteomes" id="UP000223527">
    <property type="component" value="Unassembled WGS sequence"/>
</dbReference>
<reference evidence="1 2" key="1">
    <citation type="submission" date="2017-10" db="EMBL/GenBank/DDBJ databases">
        <authorList>
            <person name="Banno H."/>
            <person name="Chua N.-H."/>
        </authorList>
    </citation>
    <scope>NUCLEOTIDE SEQUENCE [LARGE SCALE GENOMIC DNA]</scope>
    <source>
        <strain evidence="1 2">YW11</strain>
    </source>
</reference>
<dbReference type="InterPro" id="IPR006881">
    <property type="entry name" value="RepA_C"/>
</dbReference>
<organism evidence="1 2">
    <name type="scientific">Teichococcus rhizosphaerae</name>
    <dbReference type="NCBI Taxonomy" id="1335062"/>
    <lineage>
        <taxon>Bacteria</taxon>
        <taxon>Pseudomonadati</taxon>
        <taxon>Pseudomonadota</taxon>
        <taxon>Alphaproteobacteria</taxon>
        <taxon>Acetobacterales</taxon>
        <taxon>Roseomonadaceae</taxon>
        <taxon>Roseomonas</taxon>
    </lineage>
</organism>
<comment type="caution">
    <text evidence="1">The sequence shown here is derived from an EMBL/GenBank/DDBJ whole genome shotgun (WGS) entry which is preliminary data.</text>
</comment>